<sequence length="87" mass="10094">PLNLDNFVKPFSGSQCYIVFDLFWGFDAHKMHTSSRDMTTFLIPIGLLHLTSLPTRFTNSPAEFQKCMTFILNDEIPHFRPTRNLLC</sequence>
<organism evidence="1 2">
    <name type="scientific">Paxillus involutus ATCC 200175</name>
    <dbReference type="NCBI Taxonomy" id="664439"/>
    <lineage>
        <taxon>Eukaryota</taxon>
        <taxon>Fungi</taxon>
        <taxon>Dikarya</taxon>
        <taxon>Basidiomycota</taxon>
        <taxon>Agaricomycotina</taxon>
        <taxon>Agaricomycetes</taxon>
        <taxon>Agaricomycetidae</taxon>
        <taxon>Boletales</taxon>
        <taxon>Paxilineae</taxon>
        <taxon>Paxillaceae</taxon>
        <taxon>Paxillus</taxon>
    </lineage>
</organism>
<dbReference type="InterPro" id="IPR043502">
    <property type="entry name" value="DNA/RNA_pol_sf"/>
</dbReference>
<proteinExistence type="predicted"/>
<dbReference type="InterPro" id="IPR043128">
    <property type="entry name" value="Rev_trsase/Diguanyl_cyclase"/>
</dbReference>
<protein>
    <recommendedName>
        <fullName evidence="3">Reverse transcriptase domain-containing protein</fullName>
    </recommendedName>
</protein>
<name>A0A0C9SX46_PAXIN</name>
<dbReference type="OrthoDB" id="5599163at2759"/>
<reference evidence="1 2" key="1">
    <citation type="submission" date="2014-06" db="EMBL/GenBank/DDBJ databases">
        <authorList>
            <consortium name="DOE Joint Genome Institute"/>
            <person name="Kuo A."/>
            <person name="Kohler A."/>
            <person name="Nagy L.G."/>
            <person name="Floudas D."/>
            <person name="Copeland A."/>
            <person name="Barry K.W."/>
            <person name="Cichocki N."/>
            <person name="Veneault-Fourrey C."/>
            <person name="LaButti K."/>
            <person name="Lindquist E.A."/>
            <person name="Lipzen A."/>
            <person name="Lundell T."/>
            <person name="Morin E."/>
            <person name="Murat C."/>
            <person name="Sun H."/>
            <person name="Tunlid A."/>
            <person name="Henrissat B."/>
            <person name="Grigoriev I.V."/>
            <person name="Hibbett D.S."/>
            <person name="Martin F."/>
            <person name="Nordberg H.P."/>
            <person name="Cantor M.N."/>
            <person name="Hua S.X."/>
        </authorList>
    </citation>
    <scope>NUCLEOTIDE SEQUENCE [LARGE SCALE GENOMIC DNA]</scope>
    <source>
        <strain evidence="1 2">ATCC 200175</strain>
    </source>
</reference>
<dbReference type="AlphaFoldDB" id="A0A0C9SX46"/>
<evidence type="ECO:0000313" key="1">
    <source>
        <dbReference type="EMBL" id="KIJ14199.1"/>
    </source>
</evidence>
<dbReference type="Gene3D" id="3.30.70.270">
    <property type="match status" value="1"/>
</dbReference>
<evidence type="ECO:0000313" key="2">
    <source>
        <dbReference type="Proteomes" id="UP000053647"/>
    </source>
</evidence>
<dbReference type="Proteomes" id="UP000053647">
    <property type="component" value="Unassembled WGS sequence"/>
</dbReference>
<evidence type="ECO:0008006" key="3">
    <source>
        <dbReference type="Google" id="ProtNLM"/>
    </source>
</evidence>
<feature type="non-terminal residue" evidence="1">
    <location>
        <position position="1"/>
    </location>
</feature>
<dbReference type="SUPFAM" id="SSF56672">
    <property type="entry name" value="DNA/RNA polymerases"/>
    <property type="match status" value="1"/>
</dbReference>
<gene>
    <name evidence="1" type="ORF">PAXINDRAFT_79700</name>
</gene>
<keyword evidence="2" id="KW-1185">Reference proteome</keyword>
<dbReference type="EMBL" id="KN819344">
    <property type="protein sequence ID" value="KIJ14199.1"/>
    <property type="molecule type" value="Genomic_DNA"/>
</dbReference>
<reference evidence="2" key="2">
    <citation type="submission" date="2015-01" db="EMBL/GenBank/DDBJ databases">
        <title>Evolutionary Origins and Diversification of the Mycorrhizal Mutualists.</title>
        <authorList>
            <consortium name="DOE Joint Genome Institute"/>
            <consortium name="Mycorrhizal Genomics Consortium"/>
            <person name="Kohler A."/>
            <person name="Kuo A."/>
            <person name="Nagy L.G."/>
            <person name="Floudas D."/>
            <person name="Copeland A."/>
            <person name="Barry K.W."/>
            <person name="Cichocki N."/>
            <person name="Veneault-Fourrey C."/>
            <person name="LaButti K."/>
            <person name="Lindquist E.A."/>
            <person name="Lipzen A."/>
            <person name="Lundell T."/>
            <person name="Morin E."/>
            <person name="Murat C."/>
            <person name="Riley R."/>
            <person name="Ohm R."/>
            <person name="Sun H."/>
            <person name="Tunlid A."/>
            <person name="Henrissat B."/>
            <person name="Grigoriev I.V."/>
            <person name="Hibbett D.S."/>
            <person name="Martin F."/>
        </authorList>
    </citation>
    <scope>NUCLEOTIDE SEQUENCE [LARGE SCALE GENOMIC DNA]</scope>
    <source>
        <strain evidence="2">ATCC 200175</strain>
    </source>
</reference>
<dbReference type="HOGENOM" id="CLU_2489435_0_0_1"/>
<accession>A0A0C9SX46</accession>